<evidence type="ECO:0000256" key="1">
    <source>
        <dbReference type="ARBA" id="ARBA00022729"/>
    </source>
</evidence>
<dbReference type="PROSITE" id="PS50958">
    <property type="entry name" value="SMB_2"/>
    <property type="match status" value="1"/>
</dbReference>
<dbReference type="PROSITE" id="PS50092">
    <property type="entry name" value="TSP1"/>
    <property type="match status" value="1"/>
</dbReference>
<dbReference type="Pfam" id="PF01033">
    <property type="entry name" value="Somatomedin_B"/>
    <property type="match status" value="1"/>
</dbReference>
<dbReference type="AlphaFoldDB" id="A0A0L0C3I3"/>
<proteinExistence type="predicted"/>
<gene>
    <name evidence="5" type="ORF">FF38_06389</name>
</gene>
<keyword evidence="2" id="KW-1015">Disulfide bond</keyword>
<feature type="domain" description="SMB" evidence="4">
    <location>
        <begin position="115"/>
        <end position="174"/>
    </location>
</feature>
<dbReference type="InterPro" id="IPR044004">
    <property type="entry name" value="TSP1_spondin_dom"/>
</dbReference>
<dbReference type="STRING" id="7375.A0A0L0C3I3"/>
<sequence length="279" mass="31216">MYNKSLIKICNKTNNIKMTSTPMNTHFKQAAVRKTTATSVSALIATTTSSSSLSSATMTLTTPHHQQQQQKHQQLLPLSWPSLLSCSHFVLLQVILPLILFVHQMPSVLAGSCREAQLCCNGRDSSCVVQKAPINAIIEDLSDKPCYCDHACLKLGDCCSDFKDHCGVLDCQVSDWGQWSDCSTACGSGTMTRTRQVLQPAQNGGKHCPVLIQKRGCQGFRCHGHHDKKILRETALLLPASLTHQHHVNDSSVRRNLRNHYRETYQHNREQENFLFFSK</sequence>
<dbReference type="PANTHER" id="PTHR20920:SF5">
    <property type="entry name" value="SMB DOMAIN-CONTAINING PROTEIN"/>
    <property type="match status" value="1"/>
</dbReference>
<dbReference type="InterPro" id="IPR036024">
    <property type="entry name" value="Somatomedin_B-like_dom_sf"/>
</dbReference>
<evidence type="ECO:0000313" key="5">
    <source>
        <dbReference type="EMBL" id="KNC26807.1"/>
    </source>
</evidence>
<organism evidence="5 6">
    <name type="scientific">Lucilia cuprina</name>
    <name type="common">Green bottle fly</name>
    <name type="synonym">Australian sheep blowfly</name>
    <dbReference type="NCBI Taxonomy" id="7375"/>
    <lineage>
        <taxon>Eukaryota</taxon>
        <taxon>Metazoa</taxon>
        <taxon>Ecdysozoa</taxon>
        <taxon>Arthropoda</taxon>
        <taxon>Hexapoda</taxon>
        <taxon>Insecta</taxon>
        <taxon>Pterygota</taxon>
        <taxon>Neoptera</taxon>
        <taxon>Endopterygota</taxon>
        <taxon>Diptera</taxon>
        <taxon>Brachycera</taxon>
        <taxon>Muscomorpha</taxon>
        <taxon>Oestroidea</taxon>
        <taxon>Calliphoridae</taxon>
        <taxon>Luciliinae</taxon>
        <taxon>Lucilia</taxon>
    </lineage>
</organism>
<dbReference type="Gene3D" id="4.10.410.20">
    <property type="match status" value="1"/>
</dbReference>
<comment type="caution">
    <text evidence="5">The sequence shown here is derived from an EMBL/GenBank/DDBJ whole genome shotgun (WGS) entry which is preliminary data.</text>
</comment>
<dbReference type="EMBL" id="JRES01000955">
    <property type="protein sequence ID" value="KNC26807.1"/>
    <property type="molecule type" value="Genomic_DNA"/>
</dbReference>
<accession>A0A0L0C3I3</accession>
<dbReference type="OrthoDB" id="98591at2759"/>
<reference evidence="5 6" key="1">
    <citation type="journal article" date="2015" name="Nat. Commun.">
        <title>Lucilia cuprina genome unlocks parasitic fly biology to underpin future interventions.</title>
        <authorList>
            <person name="Anstead C.A."/>
            <person name="Korhonen P.K."/>
            <person name="Young N.D."/>
            <person name="Hall R.S."/>
            <person name="Jex A.R."/>
            <person name="Murali S.C."/>
            <person name="Hughes D.S."/>
            <person name="Lee S.F."/>
            <person name="Perry T."/>
            <person name="Stroehlein A.J."/>
            <person name="Ansell B.R."/>
            <person name="Breugelmans B."/>
            <person name="Hofmann A."/>
            <person name="Qu J."/>
            <person name="Dugan S."/>
            <person name="Lee S.L."/>
            <person name="Chao H."/>
            <person name="Dinh H."/>
            <person name="Han Y."/>
            <person name="Doddapaneni H.V."/>
            <person name="Worley K.C."/>
            <person name="Muzny D.M."/>
            <person name="Ioannidis P."/>
            <person name="Waterhouse R.M."/>
            <person name="Zdobnov E.M."/>
            <person name="James P.J."/>
            <person name="Bagnall N.H."/>
            <person name="Kotze A.C."/>
            <person name="Gibbs R.A."/>
            <person name="Richards S."/>
            <person name="Batterham P."/>
            <person name="Gasser R.B."/>
        </authorList>
    </citation>
    <scope>NUCLEOTIDE SEQUENCE [LARGE SCALE GENOMIC DNA]</scope>
    <source>
        <strain evidence="5 6">LS</strain>
        <tissue evidence="5">Full body</tissue>
    </source>
</reference>
<keyword evidence="3" id="KW-0325">Glycoprotein</keyword>
<evidence type="ECO:0000256" key="3">
    <source>
        <dbReference type="ARBA" id="ARBA00023180"/>
    </source>
</evidence>
<dbReference type="PANTHER" id="PTHR20920">
    <property type="entry name" value="RPE-SPONDIN"/>
    <property type="match status" value="1"/>
</dbReference>
<keyword evidence="6" id="KW-1185">Reference proteome</keyword>
<evidence type="ECO:0000256" key="2">
    <source>
        <dbReference type="ARBA" id="ARBA00023157"/>
    </source>
</evidence>
<dbReference type="PROSITE" id="PS00524">
    <property type="entry name" value="SMB_1"/>
    <property type="match status" value="1"/>
</dbReference>
<dbReference type="FunFam" id="2.20.100.10:FF:000134">
    <property type="entry name" value="Uncharacterized protein"/>
    <property type="match status" value="1"/>
</dbReference>
<dbReference type="SMART" id="SM00209">
    <property type="entry name" value="TSP1"/>
    <property type="match status" value="1"/>
</dbReference>
<dbReference type="Proteomes" id="UP000037069">
    <property type="component" value="Unassembled WGS sequence"/>
</dbReference>
<dbReference type="InterPro" id="IPR039942">
    <property type="entry name" value="SBSPO"/>
</dbReference>
<name>A0A0L0C3I3_LUCCU</name>
<dbReference type="InterPro" id="IPR001212">
    <property type="entry name" value="Somatomedin_B_dom"/>
</dbReference>
<dbReference type="Pfam" id="PF19028">
    <property type="entry name" value="TSP1_spondin"/>
    <property type="match status" value="1"/>
</dbReference>
<protein>
    <recommendedName>
        <fullName evidence="4">SMB domain-containing protein</fullName>
    </recommendedName>
</protein>
<dbReference type="Gene3D" id="2.20.100.10">
    <property type="entry name" value="Thrombospondin type-1 (TSP1) repeat"/>
    <property type="match status" value="1"/>
</dbReference>
<dbReference type="SUPFAM" id="SSF90188">
    <property type="entry name" value="Somatomedin B domain"/>
    <property type="match status" value="1"/>
</dbReference>
<dbReference type="InterPro" id="IPR000884">
    <property type="entry name" value="TSP1_rpt"/>
</dbReference>
<dbReference type="InterPro" id="IPR036383">
    <property type="entry name" value="TSP1_rpt_sf"/>
</dbReference>
<dbReference type="SUPFAM" id="SSF82895">
    <property type="entry name" value="TSP-1 type 1 repeat"/>
    <property type="match status" value="1"/>
</dbReference>
<evidence type="ECO:0000259" key="4">
    <source>
        <dbReference type="PROSITE" id="PS50958"/>
    </source>
</evidence>
<evidence type="ECO:0000313" key="6">
    <source>
        <dbReference type="Proteomes" id="UP000037069"/>
    </source>
</evidence>
<keyword evidence="1" id="KW-0732">Signal</keyword>